<evidence type="ECO:0000256" key="11">
    <source>
        <dbReference type="ARBA" id="ARBA00048899"/>
    </source>
</evidence>
<feature type="transmembrane region" description="Helical" evidence="12">
    <location>
        <begin position="363"/>
        <end position="384"/>
    </location>
</feature>
<dbReference type="EMBL" id="JAWZYT010001284">
    <property type="protein sequence ID" value="KAK4313587.1"/>
    <property type="molecule type" value="Genomic_DNA"/>
</dbReference>
<gene>
    <name evidence="14" type="ORF">Pmani_015067</name>
</gene>
<name>A0AAE1PUN5_9EUCA</name>
<feature type="compositionally biased region" description="Acidic residues" evidence="13">
    <location>
        <begin position="872"/>
        <end position="890"/>
    </location>
</feature>
<feature type="compositionally biased region" description="Basic and acidic residues" evidence="13">
    <location>
        <begin position="1316"/>
        <end position="1345"/>
    </location>
</feature>
<feature type="compositionally biased region" description="Acidic residues" evidence="13">
    <location>
        <begin position="1202"/>
        <end position="1224"/>
    </location>
</feature>
<evidence type="ECO:0000256" key="4">
    <source>
        <dbReference type="ARBA" id="ARBA00022676"/>
    </source>
</evidence>
<evidence type="ECO:0000256" key="1">
    <source>
        <dbReference type="ARBA" id="ARBA00004477"/>
    </source>
</evidence>
<feature type="compositionally biased region" description="Acidic residues" evidence="13">
    <location>
        <begin position="545"/>
        <end position="561"/>
    </location>
</feature>
<comment type="pathway">
    <text evidence="2">Protein modification; protein glycosylation.</text>
</comment>
<feature type="compositionally biased region" description="Acidic residues" evidence="13">
    <location>
        <begin position="755"/>
        <end position="771"/>
    </location>
</feature>
<reference evidence="14" key="1">
    <citation type="submission" date="2023-11" db="EMBL/GenBank/DDBJ databases">
        <title>Genome assemblies of two species of porcelain crab, Petrolisthes cinctipes and Petrolisthes manimaculis (Anomura: Porcellanidae).</title>
        <authorList>
            <person name="Angst P."/>
        </authorList>
    </citation>
    <scope>NUCLEOTIDE SEQUENCE</scope>
    <source>
        <strain evidence="14">PB745_02</strain>
        <tissue evidence="14">Gill</tissue>
    </source>
</reference>
<accession>A0AAE1PUN5</accession>
<keyword evidence="15" id="KW-1185">Reference proteome</keyword>
<evidence type="ECO:0000256" key="13">
    <source>
        <dbReference type="SAM" id="MobiDB-lite"/>
    </source>
</evidence>
<dbReference type="GO" id="GO:0005789">
    <property type="term" value="C:endoplasmic reticulum membrane"/>
    <property type="evidence" value="ECO:0007669"/>
    <property type="project" value="UniProtKB-SubCell"/>
</dbReference>
<dbReference type="GO" id="GO:0006487">
    <property type="term" value="P:protein N-linked glycosylation"/>
    <property type="evidence" value="ECO:0007669"/>
    <property type="project" value="TreeGrafter"/>
</dbReference>
<comment type="subcellular location">
    <subcellularLocation>
        <location evidence="1 12">Endoplasmic reticulum membrane</location>
        <topology evidence="1 12">Multi-pass membrane protein</topology>
    </subcellularLocation>
</comment>
<feature type="transmembrane region" description="Helical" evidence="12">
    <location>
        <begin position="169"/>
        <end position="184"/>
    </location>
</feature>
<feature type="compositionally biased region" description="Basic and acidic residues" evidence="13">
    <location>
        <begin position="785"/>
        <end position="798"/>
    </location>
</feature>
<proteinExistence type="inferred from homology"/>
<feature type="compositionally biased region" description="Basic and acidic residues" evidence="13">
    <location>
        <begin position="1282"/>
        <end position="1295"/>
    </location>
</feature>
<evidence type="ECO:0000313" key="14">
    <source>
        <dbReference type="EMBL" id="KAK4313587.1"/>
    </source>
</evidence>
<feature type="compositionally biased region" description="Low complexity" evidence="13">
    <location>
        <begin position="627"/>
        <end position="637"/>
    </location>
</feature>
<feature type="transmembrane region" description="Helical" evidence="12">
    <location>
        <begin position="190"/>
        <end position="215"/>
    </location>
</feature>
<feature type="region of interest" description="Disordered" evidence="13">
    <location>
        <begin position="1"/>
        <end position="20"/>
    </location>
</feature>
<feature type="transmembrane region" description="Helical" evidence="12">
    <location>
        <begin position="31"/>
        <end position="49"/>
    </location>
</feature>
<evidence type="ECO:0000256" key="5">
    <source>
        <dbReference type="ARBA" id="ARBA00022679"/>
    </source>
</evidence>
<keyword evidence="6 12" id="KW-0812">Transmembrane</keyword>
<sequence length="1375" mass="151911">MQRRRYRNCDEQGPVSTQESPIKTTPQLYKMDWVVACVALLHLIVAPYTKVEESFNLQACHDLLYKGVNLEEYDHLEFPGVVPRTFVGPIVLSTIAYPAVAFIQLLGISKFVTQYIVRGVMMVLVLVAWRQFRKQIQELLGPSVTVWFTLITASQFHFIYYLSRPLPNTFALIVALFAFSYWLEQRHCRLIWACGIAVLIFRSELCLLLGTMVLADLSTRRMQLIPFLKTAIPAGMCCLTTTLAIDSLFWGRLLWPEGEVFWFNTYKNQSSNWGSSPFLWYFYSALPRALGASMALVPVGVALDRRLQVLVTPAIIFVSLYSLLPHKELRFIIYVFPIFNAAAARACHYLWEGREKSASRQLMALGCVLHLVANAAFTTLLLTVSANNYPGGVAMHRLHQIIPKDANVYVHVDNFAAQTGVTRFTQLNDHWRYNKTEHLRAGSLDMRSYSHLLLEAKSKYSYNLKHYTSSHEILASVDAFSHLSFNYHQFPPVKVRVKPALFILKNLEEEYIDWSWLMQEEVEETEMEGREIEMENTHTATGMSENEEEGDEPEGEEEGSESYEQQISQEHLTRFSGDSSTIGIGDIIHGEEEEEGETDEQTDDDDSVPEPRLPGPGCFAPQEGVSNNIPQNNNNNNYREIREDVDDAGDVDDDDIGGDGGGDDDVGSGGGDGSCGDTNVDGGGGSCGDTNVDGGGGSCGGGLNVGSYGDGDDGSSCGDGKSDIGSSDESSSNDSKSNVGRCNGGGGSDCGRSEDENDDGDDDEDINDVSDDVFPRIVIENTIDSDYKNNDDYEREGENNDSEILDNNGDNERESVNNDEVFDNDCDNDSEGCSCCTNVEGSKNGDNAINGESDGVFYSNGENESTDRLVEDVDNSSDGESIEVMIEDSDSGIVKVDDEGDSGVNESGESKSVSVNEGGVSDGYRSSFGFTERGVDGDGVDEGYGENESDNDDMEGNDKDIDDSGDGDSNDREISERDNDTGDGDSKSSSFEMHEDSEIQGDNNDETEYGFKDNGDGDRSSSSIKVNKDNDGENNDGDSDFTVLEDSQINDDGEAERDFDMHVISLVEHNDVEDSDYESDSKIHAYSQGNDDDGDGGGTGSDFKLHTYSQGDEDDDSEDNDAFPSRVEGRIGIYLEEGTHEELLNSVNDDDDDDDNDGNDIDVEEEWGKMYDVEGVYRNNIDDGQDSDVKMNDYEGMYENNDNGEDNDNEGTYGDDDDDGDSDDGIFPNEGDIIYKTGMNGDKIFDNEKFRLHLNEEVDEVDKDNDEVNIMNEVGVNDDGDRDGNEVEVNDDKVSNEVNLNDNDGRQNSEVGVNNDGDRGGNEVRVKDDEDSVDNDRTENEHDFGDGVFGKPQTVKGNDDRVNGKREVKKIKMEV</sequence>
<feature type="region of interest" description="Disordered" evidence="13">
    <location>
        <begin position="523"/>
        <end position="819"/>
    </location>
</feature>
<keyword evidence="5" id="KW-0808">Transferase</keyword>
<feature type="compositionally biased region" description="Polar residues" evidence="13">
    <location>
        <begin position="904"/>
        <end position="915"/>
    </location>
</feature>
<feature type="transmembrane region" description="Helical" evidence="12">
    <location>
        <begin position="307"/>
        <end position="325"/>
    </location>
</feature>
<evidence type="ECO:0000313" key="15">
    <source>
        <dbReference type="Proteomes" id="UP001292094"/>
    </source>
</evidence>
<dbReference type="GO" id="GO:0052917">
    <property type="term" value="F:dol-P-Man:Man(7)GlcNAc(2)-PP-Dol alpha-1,6-mannosyltransferase activity"/>
    <property type="evidence" value="ECO:0007669"/>
    <property type="project" value="UniProtKB-EC"/>
</dbReference>
<evidence type="ECO:0000256" key="2">
    <source>
        <dbReference type="ARBA" id="ARBA00004922"/>
    </source>
</evidence>
<dbReference type="Proteomes" id="UP001292094">
    <property type="component" value="Unassembled WGS sequence"/>
</dbReference>
<comment type="function">
    <text evidence="10">Mannosyltransferase that operates in the biosynthetic pathway of dolichol-linked oligosaccharides, the glycan precursors employed in protein asparagine (N)-glycosylation. The assembly of dolichol-linked oligosaccharides begins on the cytosolic side of the endoplasmic reticulum membrane and finishes in its lumen. The sequential addition of sugars to dolichol pyrophosphate produces dolichol-linked oligosaccharides containing fourteen sugars, including two GlcNAcs, nine mannoses and three glucoses. Once assembled, the oligosaccharide is transferred from the lipid to nascent proteins by oligosaccharyltransferases. In the lumen of the endoplasmic reticulum, adds the eighth mannose residue in an alpha-1,6 linkage onto Man(7)GlcNAc(2)-PP-dolichol to produce Man(8)GlcNAc(2)-PP-dolichol.</text>
</comment>
<evidence type="ECO:0000256" key="7">
    <source>
        <dbReference type="ARBA" id="ARBA00022824"/>
    </source>
</evidence>
<feature type="compositionally biased region" description="Basic and acidic residues" evidence="13">
    <location>
        <begin position="969"/>
        <end position="997"/>
    </location>
</feature>
<feature type="compositionally biased region" description="Acidic residues" evidence="13">
    <location>
        <begin position="591"/>
        <end position="608"/>
    </location>
</feature>
<dbReference type="PANTHER" id="PTHR22760">
    <property type="entry name" value="GLYCOSYLTRANSFERASE"/>
    <property type="match status" value="1"/>
</dbReference>
<dbReference type="PANTHER" id="PTHR22760:SF1">
    <property type="entry name" value="DOL-P-MAN:MAN(7)GLCNAC(2)-PP-DOL ALPHA-1,6-MANNOSYLTRANSFERASE"/>
    <property type="match status" value="1"/>
</dbReference>
<feature type="compositionally biased region" description="Gly residues" evidence="13">
    <location>
        <begin position="681"/>
        <end position="704"/>
    </location>
</feature>
<keyword evidence="8 12" id="KW-1133">Transmembrane helix</keyword>
<feature type="compositionally biased region" description="Low complexity" evidence="13">
    <location>
        <begin position="714"/>
        <end position="741"/>
    </location>
</feature>
<feature type="region of interest" description="Disordered" evidence="13">
    <location>
        <begin position="843"/>
        <end position="1231"/>
    </location>
</feature>
<evidence type="ECO:0000256" key="3">
    <source>
        <dbReference type="ARBA" id="ARBA00007063"/>
    </source>
</evidence>
<feature type="compositionally biased region" description="Low complexity" evidence="13">
    <location>
        <begin position="562"/>
        <end position="587"/>
    </location>
</feature>
<feature type="compositionally biased region" description="Acidic residues" evidence="13">
    <location>
        <begin position="1111"/>
        <end position="1121"/>
    </location>
</feature>
<protein>
    <recommendedName>
        <fullName evidence="12">Mannosyltransferase</fullName>
        <ecNumber evidence="12">2.4.1.-</ecNumber>
    </recommendedName>
</protein>
<comment type="caution">
    <text evidence="14">The sequence shown here is derived from an EMBL/GenBank/DDBJ whole genome shotgun (WGS) entry which is preliminary data.</text>
</comment>
<feature type="compositionally biased region" description="Acidic residues" evidence="13">
    <location>
        <begin position="643"/>
        <end position="666"/>
    </location>
</feature>
<keyword evidence="4 12" id="KW-0328">Glycosyltransferase</keyword>
<feature type="transmembrane region" description="Helical" evidence="12">
    <location>
        <begin position="86"/>
        <end position="108"/>
    </location>
</feature>
<feature type="compositionally biased region" description="Basic and acidic residues" evidence="13">
    <location>
        <begin position="527"/>
        <end position="536"/>
    </location>
</feature>
<dbReference type="Pfam" id="PF03901">
    <property type="entry name" value="Glyco_transf_22"/>
    <property type="match status" value="1"/>
</dbReference>
<keyword evidence="9 12" id="KW-0472">Membrane</keyword>
<feature type="compositionally biased region" description="Acidic residues" evidence="13">
    <location>
        <begin position="938"/>
        <end position="968"/>
    </location>
</feature>
<dbReference type="EC" id="2.4.1.-" evidence="12"/>
<evidence type="ECO:0000256" key="6">
    <source>
        <dbReference type="ARBA" id="ARBA00022692"/>
    </source>
</evidence>
<feature type="transmembrane region" description="Helical" evidence="12">
    <location>
        <begin position="331"/>
        <end position="351"/>
    </location>
</feature>
<feature type="compositionally biased region" description="Acidic residues" evidence="13">
    <location>
        <begin position="1148"/>
        <end position="1165"/>
    </location>
</feature>
<organism evidence="14 15">
    <name type="scientific">Petrolisthes manimaculis</name>
    <dbReference type="NCBI Taxonomy" id="1843537"/>
    <lineage>
        <taxon>Eukaryota</taxon>
        <taxon>Metazoa</taxon>
        <taxon>Ecdysozoa</taxon>
        <taxon>Arthropoda</taxon>
        <taxon>Crustacea</taxon>
        <taxon>Multicrustacea</taxon>
        <taxon>Malacostraca</taxon>
        <taxon>Eumalacostraca</taxon>
        <taxon>Eucarida</taxon>
        <taxon>Decapoda</taxon>
        <taxon>Pleocyemata</taxon>
        <taxon>Anomura</taxon>
        <taxon>Galatheoidea</taxon>
        <taxon>Porcellanidae</taxon>
        <taxon>Petrolisthes</taxon>
    </lineage>
</organism>
<evidence type="ECO:0000256" key="10">
    <source>
        <dbReference type="ARBA" id="ARBA00044721"/>
    </source>
</evidence>
<feature type="compositionally biased region" description="Basic and acidic residues" evidence="13">
    <location>
        <begin position="1009"/>
        <end position="1019"/>
    </location>
</feature>
<feature type="transmembrane region" description="Helical" evidence="12">
    <location>
        <begin position="144"/>
        <end position="162"/>
    </location>
</feature>
<feature type="compositionally biased region" description="Polar residues" evidence="13">
    <location>
        <begin position="1296"/>
        <end position="1309"/>
    </location>
</feature>
<evidence type="ECO:0000256" key="9">
    <source>
        <dbReference type="ARBA" id="ARBA00023136"/>
    </source>
</evidence>
<feature type="region of interest" description="Disordered" evidence="13">
    <location>
        <begin position="1273"/>
        <end position="1362"/>
    </location>
</feature>
<feature type="transmembrane region" description="Helical" evidence="12">
    <location>
        <begin position="278"/>
        <end position="300"/>
    </location>
</feature>
<evidence type="ECO:0000256" key="12">
    <source>
        <dbReference type="RuleBase" id="RU363075"/>
    </source>
</evidence>
<evidence type="ECO:0000256" key="8">
    <source>
        <dbReference type="ARBA" id="ARBA00022989"/>
    </source>
</evidence>
<dbReference type="InterPro" id="IPR005599">
    <property type="entry name" value="GPI_mannosylTrfase"/>
</dbReference>
<comment type="catalytic activity">
    <reaction evidence="11">
        <text>an alpha-D-Man-(1-&gt;2)-alpha-D-Man-(1-&gt;2)-alpha-D-Man-(1-&gt;3)-[alpha-D-Man-(1-&gt;2)-alpha-D-Man-(1-&gt;3)-alpha-D-Man-(1-&gt;6)]-beta-D-Man-(1-&gt;4)-beta-D-GlcNAc-(1-&gt;4)-alpha-D-GlcNAc-diphospho-di-trans,poly-cis-dolichol + a di-trans,poly-cis-dolichyl beta-D-mannosyl phosphate = an alpha-D-Man-(1-&gt;2)-alpha-D-Man-(1-&gt;2)-alpha-D-Man-(1-&gt;3)-[alpha-D-Man-(1-&gt;2)-alpha-D-Man-(1-&gt;3)-[alpha-D-Man-(1-&gt;6)]-alpha-D-Man-(1-&gt;6)]-beta-D-Man-(1-&gt;4)-beta-D-GlcNAc-(1-&gt;4)-alpha-D-GlcNAc-diphospho-di-trans,poly-cis-dolichol + a di-trans,poly-cis-dolichyl phosphate + H(+)</text>
        <dbReference type="Rhea" id="RHEA:29535"/>
        <dbReference type="Rhea" id="RHEA-COMP:19498"/>
        <dbReference type="Rhea" id="RHEA-COMP:19501"/>
        <dbReference type="Rhea" id="RHEA-COMP:19518"/>
        <dbReference type="Rhea" id="RHEA-COMP:19519"/>
        <dbReference type="ChEBI" id="CHEBI:15378"/>
        <dbReference type="ChEBI" id="CHEBI:57683"/>
        <dbReference type="ChEBI" id="CHEBI:58211"/>
        <dbReference type="ChEBI" id="CHEBI:132517"/>
        <dbReference type="ChEBI" id="CHEBI:132519"/>
        <dbReference type="EC" id="2.4.1.260"/>
    </reaction>
    <physiologicalReaction direction="left-to-right" evidence="11">
        <dbReference type="Rhea" id="RHEA:29536"/>
    </physiologicalReaction>
</comment>
<comment type="similarity">
    <text evidence="3 12">Belongs to the glycosyltransferase 22 family.</text>
</comment>
<keyword evidence="7 12" id="KW-0256">Endoplasmic reticulum</keyword>